<dbReference type="InterPro" id="IPR012094">
    <property type="entry name" value="tRNA_Ile_lys_synt"/>
</dbReference>
<dbReference type="Pfam" id="PF01171">
    <property type="entry name" value="ATP_bind_3"/>
    <property type="match status" value="1"/>
</dbReference>
<feature type="binding site" evidence="6">
    <location>
        <begin position="29"/>
        <end position="34"/>
    </location>
    <ligand>
        <name>ATP</name>
        <dbReference type="ChEBI" id="CHEBI:30616"/>
    </ligand>
</feature>
<dbReference type="eggNOG" id="COG0037">
    <property type="taxonomic scope" value="Bacteria"/>
</dbReference>
<dbReference type="AlphaFoldDB" id="A0A0D6B5C8"/>
<evidence type="ECO:0000256" key="5">
    <source>
        <dbReference type="ARBA" id="ARBA00048539"/>
    </source>
</evidence>
<feature type="domain" description="tRNA(Ile)-lysidine/2-thiocytidine synthase N-terminal" evidence="7">
    <location>
        <begin position="25"/>
        <end position="202"/>
    </location>
</feature>
<keyword evidence="2 6" id="KW-0819">tRNA processing</keyword>
<dbReference type="GO" id="GO:0006400">
    <property type="term" value="P:tRNA modification"/>
    <property type="evidence" value="ECO:0007669"/>
    <property type="project" value="UniProtKB-UniRule"/>
</dbReference>
<comment type="function">
    <text evidence="6">Ligates lysine onto the cytidine present at position 34 of the AUA codon-specific tRNA(Ile) that contains the anticodon CAU, in an ATP-dependent manner. Cytidine is converted to lysidine, thus changing the amino acid specificity of the tRNA from methionine to isoleucine.</text>
</comment>
<keyword evidence="6" id="KW-0963">Cytoplasm</keyword>
<dbReference type="HAMAP" id="MF_01161">
    <property type="entry name" value="tRNA_Ile_lys_synt"/>
    <property type="match status" value="1"/>
</dbReference>
<dbReference type="InterPro" id="IPR012795">
    <property type="entry name" value="tRNA_Ile_lys_synt_N"/>
</dbReference>
<dbReference type="GO" id="GO:0005737">
    <property type="term" value="C:cytoplasm"/>
    <property type="evidence" value="ECO:0007669"/>
    <property type="project" value="UniProtKB-SubCell"/>
</dbReference>
<name>A0A0D6B5C8_RHOSU</name>
<dbReference type="GO" id="GO:0032267">
    <property type="term" value="F:tRNA(Ile)-lysidine synthase activity"/>
    <property type="evidence" value="ECO:0007669"/>
    <property type="project" value="UniProtKB-EC"/>
</dbReference>
<dbReference type="NCBIfam" id="TIGR02432">
    <property type="entry name" value="lysidine_TilS_N"/>
    <property type="match status" value="1"/>
</dbReference>
<dbReference type="PANTHER" id="PTHR43033:SF1">
    <property type="entry name" value="TRNA(ILE)-LYSIDINE SYNTHASE-RELATED"/>
    <property type="match status" value="1"/>
</dbReference>
<evidence type="ECO:0000256" key="1">
    <source>
        <dbReference type="ARBA" id="ARBA00022598"/>
    </source>
</evidence>
<evidence type="ECO:0000256" key="6">
    <source>
        <dbReference type="HAMAP-Rule" id="MF_01161"/>
    </source>
</evidence>
<dbReference type="PATRIC" id="fig|35806.4.peg.3191"/>
<evidence type="ECO:0000313" key="8">
    <source>
        <dbReference type="EMBL" id="BAQ70251.1"/>
    </source>
</evidence>
<evidence type="ECO:0000256" key="3">
    <source>
        <dbReference type="ARBA" id="ARBA00022741"/>
    </source>
</evidence>
<protein>
    <recommendedName>
        <fullName evidence="6">tRNA(Ile)-lysidine synthase</fullName>
        <ecNumber evidence="6">6.3.4.19</ecNumber>
    </recommendedName>
    <alternativeName>
        <fullName evidence="6">tRNA(Ile)-2-lysyl-cytidine synthase</fullName>
    </alternativeName>
    <alternativeName>
        <fullName evidence="6">tRNA(Ile)-lysidine synthetase</fullName>
    </alternativeName>
</protein>
<dbReference type="Gene3D" id="3.40.50.620">
    <property type="entry name" value="HUPs"/>
    <property type="match status" value="1"/>
</dbReference>
<accession>A0A0D6B5C8</accession>
<sequence length="418" mass="43605">MQLTARAAPLAAALERACPGAAPLAVAVSGGGDSLALLLAAAARAEASGPKVSAVTVDHGLRPEAAAEARRVAAICATRGIPHETLVWQGWDGRGNLQDAARQARLRLIAGWARERGIGRVALAHTRDDQAETVLMRLARGAGVDGLAGMAPERRAGGVTWLRPFLDISRADLRLYLEACGQDWIDDPSNDDRRFERVRVRQALDLLRPLGIGAAGLAATATRLASARATLEAATVEAAARLVREEAGDLLIEAGGLAALPAEIARRLMLAGLGWVSGAAYPPRARALETTLTALTRGPRATLHGCLLQRAGGRIRIGREPAAVAGLSCAPGSLWDGRWRLSGPEGPEGQERLEIRALGEAGLAACPDWRAAGLPRTTLIASPAVWHGGGLIAAPMAGHGKDWSAAVNCSFTAYLLSH</sequence>
<organism evidence="8 9">
    <name type="scientific">Rhodovulum sulfidophilum</name>
    <name type="common">Rhodobacter sulfidophilus</name>
    <dbReference type="NCBI Taxonomy" id="35806"/>
    <lineage>
        <taxon>Bacteria</taxon>
        <taxon>Pseudomonadati</taxon>
        <taxon>Pseudomonadota</taxon>
        <taxon>Alphaproteobacteria</taxon>
        <taxon>Rhodobacterales</taxon>
        <taxon>Paracoccaceae</taxon>
        <taxon>Rhodovulum</taxon>
    </lineage>
</organism>
<keyword evidence="1 6" id="KW-0436">Ligase</keyword>
<evidence type="ECO:0000256" key="4">
    <source>
        <dbReference type="ARBA" id="ARBA00022840"/>
    </source>
</evidence>
<evidence type="ECO:0000259" key="7">
    <source>
        <dbReference type="Pfam" id="PF01171"/>
    </source>
</evidence>
<dbReference type="GO" id="GO:0005524">
    <property type="term" value="F:ATP binding"/>
    <property type="evidence" value="ECO:0007669"/>
    <property type="project" value="UniProtKB-UniRule"/>
</dbReference>
<evidence type="ECO:0000313" key="9">
    <source>
        <dbReference type="Proteomes" id="UP000064912"/>
    </source>
</evidence>
<dbReference type="CDD" id="cd01992">
    <property type="entry name" value="TilS_N"/>
    <property type="match status" value="1"/>
</dbReference>
<dbReference type="EMBL" id="AP014800">
    <property type="protein sequence ID" value="BAQ70251.1"/>
    <property type="molecule type" value="Genomic_DNA"/>
</dbReference>
<comment type="similarity">
    <text evidence="6">Belongs to the tRNA(Ile)-lysidine synthase family.</text>
</comment>
<dbReference type="SUPFAM" id="SSF52402">
    <property type="entry name" value="Adenine nucleotide alpha hydrolases-like"/>
    <property type="match status" value="1"/>
</dbReference>
<dbReference type="InterPro" id="IPR011063">
    <property type="entry name" value="TilS/TtcA_N"/>
</dbReference>
<keyword evidence="4 6" id="KW-0067">ATP-binding</keyword>
<dbReference type="InterPro" id="IPR014729">
    <property type="entry name" value="Rossmann-like_a/b/a_fold"/>
</dbReference>
<reference evidence="8 9" key="1">
    <citation type="submission" date="2015-02" db="EMBL/GenBank/DDBJ databases">
        <title>Genome sequene of Rhodovulum sulfidophilum DSM 2351.</title>
        <authorList>
            <person name="Nagao N."/>
        </authorList>
    </citation>
    <scope>NUCLEOTIDE SEQUENCE [LARGE SCALE GENOMIC DNA]</scope>
    <source>
        <strain evidence="8 9">DSM 2351</strain>
    </source>
</reference>
<comment type="domain">
    <text evidence="6">The N-terminal region contains the highly conserved SGGXDS motif, predicted to be a P-loop motif involved in ATP binding.</text>
</comment>
<dbReference type="KEGG" id="rsu:NHU_03107"/>
<keyword evidence="3 6" id="KW-0547">Nucleotide-binding</keyword>
<comment type="catalytic activity">
    <reaction evidence="5 6">
        <text>cytidine(34) in tRNA(Ile2) + L-lysine + ATP = lysidine(34) in tRNA(Ile2) + AMP + diphosphate + H(+)</text>
        <dbReference type="Rhea" id="RHEA:43744"/>
        <dbReference type="Rhea" id="RHEA-COMP:10625"/>
        <dbReference type="Rhea" id="RHEA-COMP:10670"/>
        <dbReference type="ChEBI" id="CHEBI:15378"/>
        <dbReference type="ChEBI" id="CHEBI:30616"/>
        <dbReference type="ChEBI" id="CHEBI:32551"/>
        <dbReference type="ChEBI" id="CHEBI:33019"/>
        <dbReference type="ChEBI" id="CHEBI:82748"/>
        <dbReference type="ChEBI" id="CHEBI:83665"/>
        <dbReference type="ChEBI" id="CHEBI:456215"/>
        <dbReference type="EC" id="6.3.4.19"/>
    </reaction>
</comment>
<evidence type="ECO:0000256" key="2">
    <source>
        <dbReference type="ARBA" id="ARBA00022694"/>
    </source>
</evidence>
<dbReference type="PANTHER" id="PTHR43033">
    <property type="entry name" value="TRNA(ILE)-LYSIDINE SYNTHASE-RELATED"/>
    <property type="match status" value="1"/>
</dbReference>
<dbReference type="Proteomes" id="UP000064912">
    <property type="component" value="Chromosome"/>
</dbReference>
<proteinExistence type="inferred from homology"/>
<comment type="subcellular location">
    <subcellularLocation>
        <location evidence="6">Cytoplasm</location>
    </subcellularLocation>
</comment>
<gene>
    <name evidence="6 8" type="primary">tilS</name>
    <name evidence="8" type="ORF">NHU_03107</name>
</gene>
<dbReference type="EC" id="6.3.4.19" evidence="6"/>